<dbReference type="AlphaFoldDB" id="A0A087BAV7"/>
<feature type="coiled-coil region" evidence="1">
    <location>
        <begin position="232"/>
        <end position="259"/>
    </location>
</feature>
<sequence length="384" mass="42352">MSVWDTVVGQHRAVEQLKHIATGDPAHIAQAWMICGPEGSGRAAMARAFAAALEYPVNSGEPVLSPATQQVLAGTHPDVTVLTTKKNTISIQQVRELITHSEEMPNFAPWRIIIIEDFERMLERTTNVLLKEIEEPSAHTIWILCAPSAQDVLPTIQSRTRVVNLAVPQDHDVAAYLRTLPDVDEATAERSARYAQGNVNEAELYALNSDARSARDELVHGILTLHHPGDAVALAKTVLDDAQAQAEEQTQREARQTQEEFLRMNGVASERDLPRELRPEFAKLARKKDLDALAKRQVRDMLSRALTTVASVYRDIGVLQNGAADTNGIVNREYQGQLGELAASLTRADVVRMLESIATARRRIMGNGNARLDLEAMLCSLMHA</sequence>
<protein>
    <submittedName>
        <fullName evidence="2">DNA polymerase III subunit delta</fullName>
        <ecNumber evidence="2">2.7.7.7</ecNumber>
    </submittedName>
</protein>
<gene>
    <name evidence="2" type="ORF">BMAGN_0105</name>
</gene>
<dbReference type="eggNOG" id="COG0470">
    <property type="taxonomic scope" value="Bacteria"/>
</dbReference>
<keyword evidence="3" id="KW-1185">Reference proteome</keyword>
<dbReference type="InterPro" id="IPR050238">
    <property type="entry name" value="DNA_Rep/Repair_Clamp_Loader"/>
</dbReference>
<dbReference type="SUPFAM" id="SSF52540">
    <property type="entry name" value="P-loop containing nucleoside triphosphate hydrolases"/>
    <property type="match status" value="1"/>
</dbReference>
<reference evidence="2 3" key="1">
    <citation type="submission" date="2014-03" db="EMBL/GenBank/DDBJ databases">
        <title>Genomics of Bifidobacteria.</title>
        <authorList>
            <person name="Ventura M."/>
            <person name="Milani C."/>
            <person name="Lugli G.A."/>
        </authorList>
    </citation>
    <scope>NUCLEOTIDE SEQUENCE [LARGE SCALE GENOMIC DNA]</scope>
    <source>
        <strain evidence="2 3">LMG 11591</strain>
    </source>
</reference>
<keyword evidence="2" id="KW-0808">Transferase</keyword>
<dbReference type="InterPro" id="IPR027417">
    <property type="entry name" value="P-loop_NTPase"/>
</dbReference>
<evidence type="ECO:0000313" key="2">
    <source>
        <dbReference type="EMBL" id="KFI68157.1"/>
    </source>
</evidence>
<dbReference type="Proteomes" id="UP000029052">
    <property type="component" value="Unassembled WGS sequence"/>
</dbReference>
<evidence type="ECO:0000313" key="3">
    <source>
        <dbReference type="Proteomes" id="UP000029052"/>
    </source>
</evidence>
<dbReference type="STRING" id="1692.BMAGN_0105"/>
<comment type="caution">
    <text evidence="2">The sequence shown here is derived from an EMBL/GenBank/DDBJ whole genome shotgun (WGS) entry which is preliminary data.</text>
</comment>
<dbReference type="PANTHER" id="PTHR11669:SF8">
    <property type="entry name" value="DNA POLYMERASE III SUBUNIT DELTA"/>
    <property type="match status" value="1"/>
</dbReference>
<dbReference type="Pfam" id="PF13177">
    <property type="entry name" value="DNA_pol3_delta2"/>
    <property type="match status" value="1"/>
</dbReference>
<dbReference type="EC" id="2.7.7.7" evidence="2"/>
<dbReference type="GO" id="GO:0006261">
    <property type="term" value="P:DNA-templated DNA replication"/>
    <property type="evidence" value="ECO:0007669"/>
    <property type="project" value="TreeGrafter"/>
</dbReference>
<keyword evidence="2" id="KW-0548">Nucleotidyltransferase</keyword>
<dbReference type="RefSeq" id="WP_022859917.1">
    <property type="nucleotide sequence ID" value="NZ_JGZB01000004.1"/>
</dbReference>
<keyword evidence="1" id="KW-0175">Coiled coil</keyword>
<evidence type="ECO:0000256" key="1">
    <source>
        <dbReference type="SAM" id="Coils"/>
    </source>
</evidence>
<dbReference type="GO" id="GO:0003887">
    <property type="term" value="F:DNA-directed DNA polymerase activity"/>
    <property type="evidence" value="ECO:0007669"/>
    <property type="project" value="UniProtKB-EC"/>
</dbReference>
<proteinExistence type="predicted"/>
<dbReference type="NCBIfam" id="NF005926">
    <property type="entry name" value="PRK07940.1"/>
    <property type="match status" value="1"/>
</dbReference>
<dbReference type="Gene3D" id="3.40.50.300">
    <property type="entry name" value="P-loop containing nucleotide triphosphate hydrolases"/>
    <property type="match status" value="1"/>
</dbReference>
<name>A0A087BAV7_9BIFI</name>
<organism evidence="2 3">
    <name type="scientific">Bifidobacterium magnum</name>
    <dbReference type="NCBI Taxonomy" id="1692"/>
    <lineage>
        <taxon>Bacteria</taxon>
        <taxon>Bacillati</taxon>
        <taxon>Actinomycetota</taxon>
        <taxon>Actinomycetes</taxon>
        <taxon>Bifidobacteriales</taxon>
        <taxon>Bifidobacteriaceae</taxon>
        <taxon>Bifidobacterium</taxon>
    </lineage>
</organism>
<dbReference type="EMBL" id="JGZB01000004">
    <property type="protein sequence ID" value="KFI68157.1"/>
    <property type="molecule type" value="Genomic_DNA"/>
</dbReference>
<accession>A0A087BAV7</accession>
<dbReference type="PANTHER" id="PTHR11669">
    <property type="entry name" value="REPLICATION FACTOR C / DNA POLYMERASE III GAMMA-TAU SUBUNIT"/>
    <property type="match status" value="1"/>
</dbReference>